<dbReference type="Pfam" id="PF00816">
    <property type="entry name" value="Histone_HNS"/>
    <property type="match status" value="1"/>
</dbReference>
<evidence type="ECO:0000256" key="5">
    <source>
        <dbReference type="SAM" id="Coils"/>
    </source>
</evidence>
<keyword evidence="5" id="KW-0175">Coiled coil</keyword>
<evidence type="ECO:0000313" key="8">
    <source>
        <dbReference type="Proteomes" id="UP000494261"/>
    </source>
</evidence>
<evidence type="ECO:0000256" key="3">
    <source>
        <dbReference type="ARBA" id="ARBA00022490"/>
    </source>
</evidence>
<evidence type="ECO:0000256" key="4">
    <source>
        <dbReference type="ARBA" id="ARBA00023125"/>
    </source>
</evidence>
<dbReference type="EMBL" id="CABVQC010000059">
    <property type="protein sequence ID" value="VWC32067.1"/>
    <property type="molecule type" value="Genomic_DNA"/>
</dbReference>
<dbReference type="Proteomes" id="UP000494261">
    <property type="component" value="Unassembled WGS sequence"/>
</dbReference>
<name>A0A6P2RB53_9BURK</name>
<dbReference type="Gene3D" id="4.10.430.30">
    <property type="match status" value="1"/>
</dbReference>
<evidence type="ECO:0000256" key="1">
    <source>
        <dbReference type="ARBA" id="ARBA00004453"/>
    </source>
</evidence>
<dbReference type="AlphaFoldDB" id="A0A6P2RB53"/>
<gene>
    <name evidence="7" type="ORF">BLA13014_06325</name>
</gene>
<dbReference type="GO" id="GO:0003677">
    <property type="term" value="F:DNA binding"/>
    <property type="evidence" value="ECO:0007669"/>
    <property type="project" value="UniProtKB-KW"/>
</dbReference>
<dbReference type="SUPFAM" id="SSF81273">
    <property type="entry name" value="H-NS histone-like proteins"/>
    <property type="match status" value="1"/>
</dbReference>
<dbReference type="GO" id="GO:0009295">
    <property type="term" value="C:nucleoid"/>
    <property type="evidence" value="ECO:0007669"/>
    <property type="project" value="UniProtKB-SubCell"/>
</dbReference>
<accession>A0A6P2RB53</accession>
<sequence>MSSTQQVEDYMATYKELKAQVEALAEKAEAARAAEFQAVVEDIRAKVAEYGITEKDIFGGRRGRVAAKKVAAPVEAKYRDPKTGATWSGRGRAPAWIKDAKNRNRFLIQE</sequence>
<reference evidence="7 8" key="1">
    <citation type="submission" date="2019-09" db="EMBL/GenBank/DDBJ databases">
        <authorList>
            <person name="Depoorter E."/>
        </authorList>
    </citation>
    <scope>NUCLEOTIDE SEQUENCE [LARGE SCALE GENOMIC DNA]</scope>
    <source>
        <strain evidence="7">LMG 13014</strain>
    </source>
</reference>
<keyword evidence="3" id="KW-0963">Cytoplasm</keyword>
<feature type="coiled-coil region" evidence="5">
    <location>
        <begin position="7"/>
        <end position="34"/>
    </location>
</feature>
<dbReference type="SMART" id="SM00528">
    <property type="entry name" value="HNS"/>
    <property type="match status" value="1"/>
</dbReference>
<keyword evidence="4 7" id="KW-0238">DNA-binding</keyword>
<protein>
    <submittedName>
        <fullName evidence="7">DNA-binding protein</fullName>
    </submittedName>
</protein>
<comment type="subcellular location">
    <subcellularLocation>
        <location evidence="1">Cytoplasm</location>
        <location evidence="1">Nucleoid</location>
    </subcellularLocation>
</comment>
<evidence type="ECO:0000256" key="2">
    <source>
        <dbReference type="ARBA" id="ARBA00010610"/>
    </source>
</evidence>
<proteinExistence type="inferred from homology"/>
<dbReference type="InterPro" id="IPR027444">
    <property type="entry name" value="H-NS_C_dom"/>
</dbReference>
<dbReference type="PANTHER" id="PTHR38097">
    <property type="match status" value="1"/>
</dbReference>
<feature type="domain" description="DNA-binding protein H-NS-like C-terminal" evidence="6">
    <location>
        <begin position="68"/>
        <end position="108"/>
    </location>
</feature>
<organism evidence="7 8">
    <name type="scientific">Burkholderia aenigmatica</name>
    <dbReference type="NCBI Taxonomy" id="2015348"/>
    <lineage>
        <taxon>Bacteria</taxon>
        <taxon>Pseudomonadati</taxon>
        <taxon>Pseudomonadota</taxon>
        <taxon>Betaproteobacteria</taxon>
        <taxon>Burkholderiales</taxon>
        <taxon>Burkholderiaceae</taxon>
        <taxon>Burkholderia</taxon>
        <taxon>Burkholderia cepacia complex</taxon>
    </lineage>
</organism>
<dbReference type="PANTHER" id="PTHR38097:SF2">
    <property type="entry name" value="DNA-BINDING PROTEIN STPA"/>
    <property type="match status" value="1"/>
</dbReference>
<comment type="similarity">
    <text evidence="2">Belongs to the histone-like protein H-NS family.</text>
</comment>
<evidence type="ECO:0000313" key="7">
    <source>
        <dbReference type="EMBL" id="VWC32067.1"/>
    </source>
</evidence>
<evidence type="ECO:0000259" key="6">
    <source>
        <dbReference type="SMART" id="SM00528"/>
    </source>
</evidence>